<dbReference type="Proteomes" id="UP000070299">
    <property type="component" value="Unassembled WGS sequence"/>
</dbReference>
<name>A0A148KLT4_9ALTE</name>
<reference evidence="2" key="1">
    <citation type="submission" date="2016-02" db="EMBL/GenBank/DDBJ databases">
        <authorList>
            <person name="Schultz-Johansen M."/>
            <person name="Glaring M.A."/>
            <person name="Bech P.K."/>
            <person name="Stougaard P."/>
        </authorList>
    </citation>
    <scope>NUCLEOTIDE SEQUENCE [LARGE SCALE GENOMIC DNA]</scope>
    <source>
        <strain evidence="2">S66</strain>
    </source>
</reference>
<dbReference type="EMBL" id="LSNE01000011">
    <property type="protein sequence ID" value="KXI27272.1"/>
    <property type="molecule type" value="Genomic_DNA"/>
</dbReference>
<protein>
    <recommendedName>
        <fullName evidence="3">STAS/SEC14 domain-containing protein</fullName>
    </recommendedName>
</protein>
<dbReference type="STRING" id="1799789.AX660_21310"/>
<gene>
    <name evidence="1" type="ORF">AX660_21310</name>
</gene>
<dbReference type="RefSeq" id="WP_068380422.1">
    <property type="nucleotide sequence ID" value="NZ_LSNE01000011.1"/>
</dbReference>
<evidence type="ECO:0000313" key="1">
    <source>
        <dbReference type="EMBL" id="KXI27272.1"/>
    </source>
</evidence>
<evidence type="ECO:0008006" key="3">
    <source>
        <dbReference type="Google" id="ProtNLM"/>
    </source>
</evidence>
<comment type="caution">
    <text evidence="1">The sequence shown here is derived from an EMBL/GenBank/DDBJ whole genome shotgun (WGS) entry which is preliminary data.</text>
</comment>
<keyword evidence="2" id="KW-1185">Reference proteome</keyword>
<evidence type="ECO:0000313" key="2">
    <source>
        <dbReference type="Proteomes" id="UP000070299"/>
    </source>
</evidence>
<dbReference type="AlphaFoldDB" id="A0A148KLT4"/>
<proteinExistence type="predicted"/>
<accession>A0A148KLT4</accession>
<organism evidence="1 2">
    <name type="scientific">Paraglaciecola hydrolytica</name>
    <dbReference type="NCBI Taxonomy" id="1799789"/>
    <lineage>
        <taxon>Bacteria</taxon>
        <taxon>Pseudomonadati</taxon>
        <taxon>Pseudomonadota</taxon>
        <taxon>Gammaproteobacteria</taxon>
        <taxon>Alteromonadales</taxon>
        <taxon>Alteromonadaceae</taxon>
        <taxon>Paraglaciecola</taxon>
    </lineage>
</organism>
<sequence>MPYKIKKLEELGIIQIVYLGEVSLDQRMAIITELALDHIHCDKPKLLIDARSLLSSMSETEQKIWGKFVASREELKNATVAVIYNSNIEINKTAMKHAQQCGHIVEQFHTEQDAIKWLLSR</sequence>
<dbReference type="OrthoDB" id="9811764at2"/>